<evidence type="ECO:0000313" key="1">
    <source>
        <dbReference type="EMBL" id="SUA69640.1"/>
    </source>
</evidence>
<proteinExistence type="predicted"/>
<gene>
    <name evidence="1" type="ORF">NCTC10343_02502</name>
</gene>
<organism evidence="1 2">
    <name type="scientific">Paenibacillus polymyxa</name>
    <name type="common">Bacillus polymyxa</name>
    <dbReference type="NCBI Taxonomy" id="1406"/>
    <lineage>
        <taxon>Bacteria</taxon>
        <taxon>Bacillati</taxon>
        <taxon>Bacillota</taxon>
        <taxon>Bacilli</taxon>
        <taxon>Bacillales</taxon>
        <taxon>Paenibacillaceae</taxon>
        <taxon>Paenibacillus</taxon>
    </lineage>
</organism>
<sequence>MENLLGLSVTSYTHAKPIIGKALLCMGRNNF</sequence>
<dbReference type="EMBL" id="UGSC01000001">
    <property type="protein sequence ID" value="SUA69640.1"/>
    <property type="molecule type" value="Genomic_DNA"/>
</dbReference>
<name>A0A378XZE5_PAEPO</name>
<protein>
    <submittedName>
        <fullName evidence="1">Uncharacterized protein</fullName>
    </submittedName>
</protein>
<reference evidence="1 2" key="1">
    <citation type="submission" date="2018-06" db="EMBL/GenBank/DDBJ databases">
        <authorList>
            <consortium name="Pathogen Informatics"/>
            <person name="Doyle S."/>
        </authorList>
    </citation>
    <scope>NUCLEOTIDE SEQUENCE [LARGE SCALE GENOMIC DNA]</scope>
    <source>
        <strain evidence="1 2">NCTC10343</strain>
    </source>
</reference>
<dbReference type="Proteomes" id="UP000254400">
    <property type="component" value="Unassembled WGS sequence"/>
</dbReference>
<accession>A0A378XZE5</accession>
<evidence type="ECO:0000313" key="2">
    <source>
        <dbReference type="Proteomes" id="UP000254400"/>
    </source>
</evidence>
<dbReference type="AlphaFoldDB" id="A0A378XZE5"/>